<keyword evidence="2" id="KW-1003">Cell membrane</keyword>
<feature type="transmembrane region" description="Helical" evidence="6">
    <location>
        <begin position="150"/>
        <end position="174"/>
    </location>
</feature>
<evidence type="ECO:0000259" key="7">
    <source>
        <dbReference type="Pfam" id="PF00482"/>
    </source>
</evidence>
<evidence type="ECO:0000256" key="2">
    <source>
        <dbReference type="ARBA" id="ARBA00022475"/>
    </source>
</evidence>
<dbReference type="Proteomes" id="UP001238805">
    <property type="component" value="Chromosome"/>
</dbReference>
<protein>
    <submittedName>
        <fullName evidence="8">Type II secretion system F family protein</fullName>
    </submittedName>
</protein>
<feature type="domain" description="Type II secretion system protein GspF" evidence="7">
    <location>
        <begin position="46"/>
        <end position="169"/>
    </location>
</feature>
<evidence type="ECO:0000256" key="3">
    <source>
        <dbReference type="ARBA" id="ARBA00022692"/>
    </source>
</evidence>
<dbReference type="PANTHER" id="PTHR35007:SF3">
    <property type="entry name" value="POSSIBLE CONSERVED ALANINE RICH MEMBRANE PROTEIN"/>
    <property type="match status" value="1"/>
</dbReference>
<keyword evidence="3 6" id="KW-0812">Transmembrane</keyword>
<evidence type="ECO:0000313" key="8">
    <source>
        <dbReference type="EMBL" id="WIM71172.1"/>
    </source>
</evidence>
<gene>
    <name evidence="8" type="ORF">QP029_05125</name>
</gene>
<sequence>MKLLLLAAALLIATPRPTGRLDRHGPRIPRAGPTPDVDPLSLAADIDLFATCIRAGLSTAAAATAVAGAAADRATVHRWRQVAALLAIGVPADRAWAEVADVPGLSDLAGLARMSGRSGAAMADACGQVADGLRARAADDATARAERAGVLIALPLATCFLPAFFLLGLAPVVISLGTQLLT</sequence>
<evidence type="ECO:0000256" key="4">
    <source>
        <dbReference type="ARBA" id="ARBA00022989"/>
    </source>
</evidence>
<evidence type="ECO:0000256" key="6">
    <source>
        <dbReference type="SAM" id="Phobius"/>
    </source>
</evidence>
<dbReference type="Pfam" id="PF00482">
    <property type="entry name" value="T2SSF"/>
    <property type="match status" value="1"/>
</dbReference>
<name>A0ABY8VP89_9CORY</name>
<reference evidence="8 9" key="1">
    <citation type="submission" date="2023-05" db="EMBL/GenBank/DDBJ databases">
        <title>Corynebacterium suedekumii sp. nov. and Corynebacterium breve sp. nov. isolated from raw cow's milk.</title>
        <authorList>
            <person name="Baer M.K."/>
            <person name="Mehl L."/>
            <person name="Hellmuth R."/>
            <person name="Marke G."/>
            <person name="Lipski A."/>
        </authorList>
    </citation>
    <scope>NUCLEOTIDE SEQUENCE [LARGE SCALE GENOMIC DNA]</scope>
    <source>
        <strain evidence="8 9">LM112</strain>
    </source>
</reference>
<keyword evidence="4 6" id="KW-1133">Transmembrane helix</keyword>
<evidence type="ECO:0000256" key="5">
    <source>
        <dbReference type="ARBA" id="ARBA00023136"/>
    </source>
</evidence>
<evidence type="ECO:0000256" key="1">
    <source>
        <dbReference type="ARBA" id="ARBA00004651"/>
    </source>
</evidence>
<dbReference type="EMBL" id="CP126970">
    <property type="protein sequence ID" value="WIM71172.1"/>
    <property type="molecule type" value="Genomic_DNA"/>
</dbReference>
<evidence type="ECO:0000313" key="9">
    <source>
        <dbReference type="Proteomes" id="UP001238805"/>
    </source>
</evidence>
<comment type="subcellular location">
    <subcellularLocation>
        <location evidence="1">Cell membrane</location>
        <topology evidence="1">Multi-pass membrane protein</topology>
    </subcellularLocation>
</comment>
<keyword evidence="9" id="KW-1185">Reference proteome</keyword>
<accession>A0ABY8VP89</accession>
<dbReference type="RefSeq" id="WP_284875745.1">
    <property type="nucleotide sequence ID" value="NZ_CP126970.1"/>
</dbReference>
<proteinExistence type="predicted"/>
<organism evidence="8 9">
    <name type="scientific">Corynebacterium suedekumii</name>
    <dbReference type="NCBI Taxonomy" id="3049801"/>
    <lineage>
        <taxon>Bacteria</taxon>
        <taxon>Bacillati</taxon>
        <taxon>Actinomycetota</taxon>
        <taxon>Actinomycetes</taxon>
        <taxon>Mycobacteriales</taxon>
        <taxon>Corynebacteriaceae</taxon>
        <taxon>Corynebacterium</taxon>
    </lineage>
</organism>
<dbReference type="PANTHER" id="PTHR35007">
    <property type="entry name" value="INTEGRAL MEMBRANE PROTEIN-RELATED"/>
    <property type="match status" value="1"/>
</dbReference>
<keyword evidence="5 6" id="KW-0472">Membrane</keyword>
<dbReference type="InterPro" id="IPR018076">
    <property type="entry name" value="T2SS_GspF_dom"/>
</dbReference>